<dbReference type="Pfam" id="PF13349">
    <property type="entry name" value="DUF4097"/>
    <property type="match status" value="1"/>
</dbReference>
<proteinExistence type="predicted"/>
<sequence>MKGLTKLIVGIAAPLLAVGVVLSGVGWAMGADTSIQVPVGSEQIHVGWDGVGLTGWSSSYVTDTAVVEDLALPSFTRLDVELSNGTVTVSSGETYGIRLSSGSRKLQYSLEDGTLKVWDEDLIGVQFSERGGSVEIFLPDGAELADADITNSLGSIELKNLSTETLTAEADLGDITADGLRADSATLTAECGAVNLTSVEADELEADLSLGDMTATGLAITDRLTVTNDMGGVSLEGELGEKVSVTADMGDISAVSSRAEQWYGYELSTDMGEITVNGQNRGASVSQKGGEGTMELHTDMGGITVRFS</sequence>
<dbReference type="InterPro" id="IPR025164">
    <property type="entry name" value="Toastrack_DUF4097"/>
</dbReference>
<feature type="domain" description="DUF4097" evidence="1">
    <location>
        <begin position="76"/>
        <end position="305"/>
    </location>
</feature>
<dbReference type="STRING" id="411467.BACCAP_03905"/>
<evidence type="ECO:0000313" key="2">
    <source>
        <dbReference type="EMBL" id="EDM98247.1"/>
    </source>
</evidence>
<accession>A6P097</accession>
<dbReference type="AlphaFoldDB" id="A6P097"/>
<reference evidence="2 3" key="2">
    <citation type="submission" date="2007-06" db="EMBL/GenBank/DDBJ databases">
        <title>Draft genome sequence of Pseudoflavonifractor capillosus ATCC 29799.</title>
        <authorList>
            <person name="Sudarsanam P."/>
            <person name="Ley R."/>
            <person name="Guruge J."/>
            <person name="Turnbaugh P.J."/>
            <person name="Mahowald M."/>
            <person name="Liep D."/>
            <person name="Gordon J."/>
        </authorList>
    </citation>
    <scope>NUCLEOTIDE SEQUENCE [LARGE SCALE GENOMIC DNA]</scope>
    <source>
        <strain evidence="2 3">ATCC 29799</strain>
    </source>
</reference>
<name>A6P097_9FIRM</name>
<dbReference type="RefSeq" id="WP_006574393.1">
    <property type="nucleotide sequence ID" value="NZ_AAXG02000041.1"/>
</dbReference>
<protein>
    <recommendedName>
        <fullName evidence="1">DUF4097 domain-containing protein</fullName>
    </recommendedName>
</protein>
<comment type="caution">
    <text evidence="2">The sequence shown here is derived from an EMBL/GenBank/DDBJ whole genome shotgun (WGS) entry which is preliminary data.</text>
</comment>
<dbReference type="Proteomes" id="UP000003639">
    <property type="component" value="Unassembled WGS sequence"/>
</dbReference>
<gene>
    <name evidence="2" type="ORF">BACCAP_03905</name>
</gene>
<dbReference type="EMBL" id="AAXG02000041">
    <property type="protein sequence ID" value="EDM98247.1"/>
    <property type="molecule type" value="Genomic_DNA"/>
</dbReference>
<evidence type="ECO:0000313" key="3">
    <source>
        <dbReference type="Proteomes" id="UP000003639"/>
    </source>
</evidence>
<organism evidence="2 3">
    <name type="scientific">Pseudoflavonifractor capillosus ATCC 29799</name>
    <dbReference type="NCBI Taxonomy" id="411467"/>
    <lineage>
        <taxon>Bacteria</taxon>
        <taxon>Bacillati</taxon>
        <taxon>Bacillota</taxon>
        <taxon>Clostridia</taxon>
        <taxon>Eubacteriales</taxon>
        <taxon>Oscillospiraceae</taxon>
        <taxon>Pseudoflavonifractor</taxon>
    </lineage>
</organism>
<keyword evidence="3" id="KW-1185">Reference proteome</keyword>
<dbReference type="eggNOG" id="COG3595">
    <property type="taxonomic scope" value="Bacteria"/>
</dbReference>
<evidence type="ECO:0000259" key="1">
    <source>
        <dbReference type="Pfam" id="PF13349"/>
    </source>
</evidence>
<reference evidence="2 3" key="1">
    <citation type="submission" date="2007-04" db="EMBL/GenBank/DDBJ databases">
        <authorList>
            <person name="Fulton L."/>
            <person name="Clifton S."/>
            <person name="Fulton B."/>
            <person name="Xu J."/>
            <person name="Minx P."/>
            <person name="Pepin K.H."/>
            <person name="Johnson M."/>
            <person name="Thiruvilangam P."/>
            <person name="Bhonagiri V."/>
            <person name="Nash W.E."/>
            <person name="Mardis E.R."/>
            <person name="Wilson R.K."/>
        </authorList>
    </citation>
    <scope>NUCLEOTIDE SEQUENCE [LARGE SCALE GENOMIC DNA]</scope>
    <source>
        <strain evidence="2 3">ATCC 29799</strain>
    </source>
</reference>